<sequence>MSEVITGLFKSSSAASNAIFRLESAGVTHNDISVIANGTHSKENFAVDEGTKASEGGVIGAASTGIVAAVVAGMTAVGAVATGGAGLVVAGPLVAALAAGGAGAAVGGSLGAIIGAFIPEHEIKYYEDAIKEGSVLVGVKYTSQNKDRIKDILEQAGAEKVATA</sequence>
<evidence type="ECO:0000313" key="2">
    <source>
        <dbReference type="EMBL" id="SEH63874.1"/>
    </source>
</evidence>
<dbReference type="RefSeq" id="WP_092789988.1">
    <property type="nucleotide sequence ID" value="NZ_FNXF01000002.1"/>
</dbReference>
<accession>A0A1H6JN66</accession>
<dbReference type="InterPro" id="IPR052948">
    <property type="entry name" value="Low_temp-induced_all0457"/>
</dbReference>
<feature type="transmembrane region" description="Helical" evidence="1">
    <location>
        <begin position="58"/>
        <end position="81"/>
    </location>
</feature>
<dbReference type="AlphaFoldDB" id="A0A1H6JN66"/>
<reference evidence="3" key="1">
    <citation type="submission" date="2016-10" db="EMBL/GenBank/DDBJ databases">
        <authorList>
            <person name="Varghese N."/>
            <person name="Submissions S."/>
        </authorList>
    </citation>
    <scope>NUCLEOTIDE SEQUENCE [LARGE SCALE GENOMIC DNA]</scope>
    <source>
        <strain evidence="3">DSM 17616</strain>
    </source>
</reference>
<dbReference type="OrthoDB" id="6388848at2"/>
<evidence type="ECO:0008006" key="4">
    <source>
        <dbReference type="Google" id="ProtNLM"/>
    </source>
</evidence>
<keyword evidence="3" id="KW-1185">Reference proteome</keyword>
<dbReference type="EMBL" id="FNXF01000002">
    <property type="protein sequence ID" value="SEH63874.1"/>
    <property type="molecule type" value="Genomic_DNA"/>
</dbReference>
<keyword evidence="1" id="KW-1133">Transmembrane helix</keyword>
<proteinExistence type="predicted"/>
<dbReference type="STRING" id="173990.SAMN05660691_00552"/>
<protein>
    <recommendedName>
        <fullName evidence="4">Heat induced stress protein YflT</fullName>
    </recommendedName>
</protein>
<keyword evidence="1" id="KW-0472">Membrane</keyword>
<feature type="transmembrane region" description="Helical" evidence="1">
    <location>
        <begin position="93"/>
        <end position="118"/>
    </location>
</feature>
<name>A0A1H6JN66_9GAMM</name>
<evidence type="ECO:0000313" key="3">
    <source>
        <dbReference type="Proteomes" id="UP000199371"/>
    </source>
</evidence>
<dbReference type="Proteomes" id="UP000199371">
    <property type="component" value="Unassembled WGS sequence"/>
</dbReference>
<gene>
    <name evidence="2" type="ORF">SAMN05660691_00552</name>
</gene>
<dbReference type="PANTHER" id="PTHR36109">
    <property type="entry name" value="MEMBRANE PROTEIN-RELATED"/>
    <property type="match status" value="1"/>
</dbReference>
<keyword evidence="1" id="KW-0812">Transmembrane</keyword>
<dbReference type="PANTHER" id="PTHR36109:SF2">
    <property type="entry name" value="MEMBRANE PROTEIN"/>
    <property type="match status" value="1"/>
</dbReference>
<evidence type="ECO:0000256" key="1">
    <source>
        <dbReference type="SAM" id="Phobius"/>
    </source>
</evidence>
<organism evidence="2 3">
    <name type="scientific">Rheinheimera pacifica</name>
    <dbReference type="NCBI Taxonomy" id="173990"/>
    <lineage>
        <taxon>Bacteria</taxon>
        <taxon>Pseudomonadati</taxon>
        <taxon>Pseudomonadota</taxon>
        <taxon>Gammaproteobacteria</taxon>
        <taxon>Chromatiales</taxon>
        <taxon>Chromatiaceae</taxon>
        <taxon>Rheinheimera</taxon>
    </lineage>
</organism>